<protein>
    <recommendedName>
        <fullName evidence="3">tRNA-guanine(15) transglycosylase-like domain-containing protein</fullName>
    </recommendedName>
</protein>
<dbReference type="Gene3D" id="3.20.20.105">
    <property type="entry name" value="Queuine tRNA-ribosyltransferase-like"/>
    <property type="match status" value="1"/>
</dbReference>
<gene>
    <name evidence="1" type="ORF">H6H03_33070</name>
</gene>
<dbReference type="SUPFAM" id="SSF51713">
    <property type="entry name" value="tRNA-guanine transglycosylase"/>
    <property type="match status" value="1"/>
</dbReference>
<evidence type="ECO:0000313" key="2">
    <source>
        <dbReference type="Proteomes" id="UP000637383"/>
    </source>
</evidence>
<name>A0ABR8KIU8_9NOSO</name>
<reference evidence="1 2" key="1">
    <citation type="journal article" date="2020" name="ISME J.">
        <title>Comparative genomics reveals insights into cyanobacterial evolution and habitat adaptation.</title>
        <authorList>
            <person name="Chen M.Y."/>
            <person name="Teng W.K."/>
            <person name="Zhao L."/>
            <person name="Hu C.X."/>
            <person name="Zhou Y.K."/>
            <person name="Han B.P."/>
            <person name="Song L.R."/>
            <person name="Shu W.S."/>
        </authorList>
    </citation>
    <scope>NUCLEOTIDE SEQUENCE [LARGE SCALE GENOMIC DNA]</scope>
    <source>
        <strain evidence="1 2">FACHB-159</strain>
    </source>
</reference>
<evidence type="ECO:0008006" key="3">
    <source>
        <dbReference type="Google" id="ProtNLM"/>
    </source>
</evidence>
<accession>A0ABR8KIU8</accession>
<dbReference type="RefSeq" id="WP_190959180.1">
    <property type="nucleotide sequence ID" value="NZ_JACJTU010000055.1"/>
</dbReference>
<sequence>MRVSETCKVRQISIIDVSTPLIVPSFSSRGFTEFKEIYTSLKDYISDVSLLSAYDIYYEMQEMDIYASDIIFIDSGGYETQAIKLTATSDDVYANRDSSSIRTWSTELHQSVLDNLQSLSQLVLISYDNWDKHQLTLSQIETAKSLFQRYPYFASNFLYKPETPESAVINIDNLLKYSHHLTSFSVLGITEKELGNSILERCHNLIKIRSALQEQSIEIPIHILGCLDPVLMISYFLCGADIFDGLAWLRYAFVDGLTLYQSTAILMQEDWHYSESELNQLYSIKNLQNLRQLSHAMNKFCNTKLIQEFSAWEKVMPQVLNLIKNAGLEVEE</sequence>
<dbReference type="EMBL" id="JACJTU010000055">
    <property type="protein sequence ID" value="MBD2738654.1"/>
    <property type="molecule type" value="Genomic_DNA"/>
</dbReference>
<organism evidence="1 2">
    <name type="scientific">Nostoc paludosum FACHB-159</name>
    <dbReference type="NCBI Taxonomy" id="2692908"/>
    <lineage>
        <taxon>Bacteria</taxon>
        <taxon>Bacillati</taxon>
        <taxon>Cyanobacteriota</taxon>
        <taxon>Cyanophyceae</taxon>
        <taxon>Nostocales</taxon>
        <taxon>Nostocaceae</taxon>
        <taxon>Nostoc</taxon>
    </lineage>
</organism>
<keyword evidence="2" id="KW-1185">Reference proteome</keyword>
<comment type="caution">
    <text evidence="1">The sequence shown here is derived from an EMBL/GenBank/DDBJ whole genome shotgun (WGS) entry which is preliminary data.</text>
</comment>
<dbReference type="InterPro" id="IPR036511">
    <property type="entry name" value="TGT-like_sf"/>
</dbReference>
<evidence type="ECO:0000313" key="1">
    <source>
        <dbReference type="EMBL" id="MBD2738654.1"/>
    </source>
</evidence>
<dbReference type="Proteomes" id="UP000637383">
    <property type="component" value="Unassembled WGS sequence"/>
</dbReference>
<proteinExistence type="predicted"/>